<dbReference type="InterPro" id="IPR023299">
    <property type="entry name" value="ATPase_P-typ_cyto_dom_N"/>
</dbReference>
<feature type="transmembrane region" description="Helical" evidence="9">
    <location>
        <begin position="405"/>
        <end position="423"/>
    </location>
</feature>
<evidence type="ECO:0000313" key="11">
    <source>
        <dbReference type="EMBL" id="KII70132.1"/>
    </source>
</evidence>
<dbReference type="GO" id="GO:1990573">
    <property type="term" value="P:potassium ion import across plasma membrane"/>
    <property type="evidence" value="ECO:0007669"/>
    <property type="project" value="TreeGrafter"/>
</dbReference>
<dbReference type="FunFam" id="3.40.50.1000:FF:000083">
    <property type="entry name" value="Sodium/potassium-transporting ATPase subunit alpha"/>
    <property type="match status" value="1"/>
</dbReference>
<accession>A0A0C2N8B0</accession>
<organism evidence="11 12">
    <name type="scientific">Thelohanellus kitauei</name>
    <name type="common">Myxosporean</name>
    <dbReference type="NCBI Taxonomy" id="669202"/>
    <lineage>
        <taxon>Eukaryota</taxon>
        <taxon>Metazoa</taxon>
        <taxon>Cnidaria</taxon>
        <taxon>Myxozoa</taxon>
        <taxon>Myxosporea</taxon>
        <taxon>Bivalvulida</taxon>
        <taxon>Platysporina</taxon>
        <taxon>Myxobolidae</taxon>
        <taxon>Thelohanellus</taxon>
    </lineage>
</organism>
<evidence type="ECO:0000256" key="4">
    <source>
        <dbReference type="ARBA" id="ARBA00022741"/>
    </source>
</evidence>
<evidence type="ECO:0000256" key="1">
    <source>
        <dbReference type="ARBA" id="ARBA00004651"/>
    </source>
</evidence>
<dbReference type="Pfam" id="PF00702">
    <property type="entry name" value="Hydrolase"/>
    <property type="match status" value="1"/>
</dbReference>
<comment type="caution">
    <text evidence="11">The sequence shown here is derived from an EMBL/GenBank/DDBJ whole genome shotgun (WGS) entry which is preliminary data.</text>
</comment>
<dbReference type="InterPro" id="IPR001757">
    <property type="entry name" value="P_typ_ATPase"/>
</dbReference>
<evidence type="ECO:0000256" key="7">
    <source>
        <dbReference type="ARBA" id="ARBA00022989"/>
    </source>
</evidence>
<keyword evidence="8 9" id="KW-0472">Membrane</keyword>
<dbReference type="SUPFAM" id="SSF81665">
    <property type="entry name" value="Calcium ATPase, transmembrane domain M"/>
    <property type="match status" value="1"/>
</dbReference>
<dbReference type="EMBL" id="JWZT01002166">
    <property type="protein sequence ID" value="KII70132.1"/>
    <property type="molecule type" value="Genomic_DNA"/>
</dbReference>
<dbReference type="Pfam" id="PF00689">
    <property type="entry name" value="Cation_ATPase_C"/>
    <property type="match status" value="1"/>
</dbReference>
<dbReference type="PANTHER" id="PTHR43294">
    <property type="entry name" value="SODIUM/POTASSIUM-TRANSPORTING ATPASE SUBUNIT ALPHA"/>
    <property type="match status" value="1"/>
</dbReference>
<gene>
    <name evidence="11" type="ORF">RF11_05178</name>
</gene>
<dbReference type="FunFam" id="1.20.1110.10:FF:000095">
    <property type="entry name" value="Sodium/potassium-transporting ATPase subunit alpha-1"/>
    <property type="match status" value="1"/>
</dbReference>
<evidence type="ECO:0000256" key="8">
    <source>
        <dbReference type="ARBA" id="ARBA00023136"/>
    </source>
</evidence>
<evidence type="ECO:0000256" key="5">
    <source>
        <dbReference type="ARBA" id="ARBA00022840"/>
    </source>
</evidence>
<keyword evidence="4" id="KW-0547">Nucleotide-binding</keyword>
<dbReference type="NCBIfam" id="TIGR01494">
    <property type="entry name" value="ATPase_P-type"/>
    <property type="match status" value="1"/>
</dbReference>
<evidence type="ECO:0000256" key="6">
    <source>
        <dbReference type="ARBA" id="ARBA00022967"/>
    </source>
</evidence>
<dbReference type="GO" id="GO:0006883">
    <property type="term" value="P:intracellular sodium ion homeostasis"/>
    <property type="evidence" value="ECO:0007669"/>
    <property type="project" value="TreeGrafter"/>
</dbReference>
<evidence type="ECO:0000259" key="10">
    <source>
        <dbReference type="Pfam" id="PF00689"/>
    </source>
</evidence>
<dbReference type="GO" id="GO:1902600">
    <property type="term" value="P:proton transmembrane transport"/>
    <property type="evidence" value="ECO:0007669"/>
    <property type="project" value="TreeGrafter"/>
</dbReference>
<sequence length="445" mass="50064">MGEEKIKLMFVGLVSLIDPPRPGVPTAIENCRNAGIRVIMITGDHPLTATQIAKNIGIFTQAPKRFEEIDLNMKPSYPGAKQDSAIISGEELMKLTSNQLDSLLSNYYEVVFARTTPRQKLQIVEGLQRIGAVVSVTGDGVNDTPALRKANVGIAMGITGTDVAKTASDIVLLDDNFSSIVTGIREGRLIFDNLKKSVVYTLTSTIPELLPFILNIIFGIPIPLGTLTIICIDMTTDFIPALSLAYEKGENNLMSRKPRDIKKNKLVGWKLIRYANLLIGSLQTLCALLAYCYLMMEHGFLWSELKVGSSWESRKELIITDSFGQEWTYEARQHLLYECHSVYYLSIVIIQCADLIISKTRFTSIFTHGIFGNNLLLFGLFLQIGISLVFVYVPYLNSVLKTRPFHPKFLIFAIIYSVILWGLDEMRRWLNRKFPKSFLARETNY</sequence>
<evidence type="ECO:0000256" key="2">
    <source>
        <dbReference type="ARBA" id="ARBA00022475"/>
    </source>
</evidence>
<dbReference type="PRINTS" id="PR00121">
    <property type="entry name" value="NAKATPASE"/>
</dbReference>
<feature type="domain" description="Cation-transporting P-type ATPase C-terminal" evidence="10">
    <location>
        <begin position="221"/>
        <end position="430"/>
    </location>
</feature>
<dbReference type="Gene3D" id="3.40.50.1000">
    <property type="entry name" value="HAD superfamily/HAD-like"/>
    <property type="match status" value="1"/>
</dbReference>
<dbReference type="Gene3D" id="1.20.1110.10">
    <property type="entry name" value="Calcium-transporting ATPase, transmembrane domain"/>
    <property type="match status" value="1"/>
</dbReference>
<dbReference type="PANTHER" id="PTHR43294:SF21">
    <property type="entry name" value="CATION TRANSPORTING ATPASE"/>
    <property type="match status" value="1"/>
</dbReference>
<evidence type="ECO:0000313" key="12">
    <source>
        <dbReference type="Proteomes" id="UP000031668"/>
    </source>
</evidence>
<dbReference type="PRINTS" id="PR00119">
    <property type="entry name" value="CATATPASE"/>
</dbReference>
<proteinExistence type="predicted"/>
<dbReference type="Proteomes" id="UP000031668">
    <property type="component" value="Unassembled WGS sequence"/>
</dbReference>
<feature type="transmembrane region" description="Helical" evidence="9">
    <location>
        <begin position="370"/>
        <end position="393"/>
    </location>
</feature>
<dbReference type="GO" id="GO:0005524">
    <property type="term" value="F:ATP binding"/>
    <property type="evidence" value="ECO:0007669"/>
    <property type="project" value="UniProtKB-KW"/>
</dbReference>
<keyword evidence="2" id="KW-1003">Cell membrane</keyword>
<dbReference type="OrthoDB" id="3352408at2759"/>
<reference evidence="11 12" key="1">
    <citation type="journal article" date="2014" name="Genome Biol. Evol.">
        <title>The genome of the myxosporean Thelohanellus kitauei shows adaptations to nutrient acquisition within its fish host.</title>
        <authorList>
            <person name="Yang Y."/>
            <person name="Xiong J."/>
            <person name="Zhou Z."/>
            <person name="Huo F."/>
            <person name="Miao W."/>
            <person name="Ran C."/>
            <person name="Liu Y."/>
            <person name="Zhang J."/>
            <person name="Feng J."/>
            <person name="Wang M."/>
            <person name="Wang M."/>
            <person name="Wang L."/>
            <person name="Yao B."/>
        </authorList>
    </citation>
    <scope>NUCLEOTIDE SEQUENCE [LARGE SCALE GENOMIC DNA]</scope>
    <source>
        <strain evidence="11">Wuqing</strain>
    </source>
</reference>
<dbReference type="GO" id="GO:0036376">
    <property type="term" value="P:sodium ion export across plasma membrane"/>
    <property type="evidence" value="ECO:0007669"/>
    <property type="project" value="TreeGrafter"/>
</dbReference>
<evidence type="ECO:0000256" key="9">
    <source>
        <dbReference type="SAM" id="Phobius"/>
    </source>
</evidence>
<keyword evidence="12" id="KW-1185">Reference proteome</keyword>
<protein>
    <submittedName>
        <fullName evidence="11">Sodium/potassium-transporting ATPase subunit alpha-2</fullName>
    </submittedName>
</protein>
<dbReference type="AlphaFoldDB" id="A0A0C2N8B0"/>
<dbReference type="InterPro" id="IPR023214">
    <property type="entry name" value="HAD_sf"/>
</dbReference>
<keyword evidence="7 9" id="KW-1133">Transmembrane helix</keyword>
<dbReference type="GO" id="GO:0030007">
    <property type="term" value="P:intracellular potassium ion homeostasis"/>
    <property type="evidence" value="ECO:0007669"/>
    <property type="project" value="TreeGrafter"/>
</dbReference>
<dbReference type="InterPro" id="IPR050510">
    <property type="entry name" value="Cation_transp_ATPase_P-type"/>
</dbReference>
<dbReference type="InterPro" id="IPR006068">
    <property type="entry name" value="ATPase_P-typ_cation-transptr_C"/>
</dbReference>
<dbReference type="GO" id="GO:0005886">
    <property type="term" value="C:plasma membrane"/>
    <property type="evidence" value="ECO:0007669"/>
    <property type="project" value="UniProtKB-SubCell"/>
</dbReference>
<dbReference type="InterPro" id="IPR036412">
    <property type="entry name" value="HAD-like_sf"/>
</dbReference>
<name>A0A0C2N8B0_THEKT</name>
<dbReference type="GO" id="GO:0016887">
    <property type="term" value="F:ATP hydrolysis activity"/>
    <property type="evidence" value="ECO:0007669"/>
    <property type="project" value="InterPro"/>
</dbReference>
<comment type="subcellular location">
    <subcellularLocation>
        <location evidence="1">Cell membrane</location>
        <topology evidence="1">Multi-pass membrane protein</topology>
    </subcellularLocation>
</comment>
<feature type="transmembrane region" description="Helical" evidence="9">
    <location>
        <begin position="271"/>
        <end position="296"/>
    </location>
</feature>
<evidence type="ECO:0000256" key="3">
    <source>
        <dbReference type="ARBA" id="ARBA00022692"/>
    </source>
</evidence>
<keyword evidence="6" id="KW-1278">Translocase</keyword>
<dbReference type="InterPro" id="IPR023298">
    <property type="entry name" value="ATPase_P-typ_TM_dom_sf"/>
</dbReference>
<feature type="transmembrane region" description="Helical" evidence="9">
    <location>
        <begin position="341"/>
        <end position="358"/>
    </location>
</feature>
<keyword evidence="3 9" id="KW-0812">Transmembrane</keyword>
<keyword evidence="5" id="KW-0067">ATP-binding</keyword>
<dbReference type="SUPFAM" id="SSF56784">
    <property type="entry name" value="HAD-like"/>
    <property type="match status" value="1"/>
</dbReference>
<dbReference type="Gene3D" id="3.40.1110.10">
    <property type="entry name" value="Calcium-transporting ATPase, cytoplasmic domain N"/>
    <property type="match status" value="1"/>
</dbReference>
<dbReference type="GO" id="GO:0005391">
    <property type="term" value="F:P-type sodium:potassium-exchanging transporter activity"/>
    <property type="evidence" value="ECO:0007669"/>
    <property type="project" value="TreeGrafter"/>
</dbReference>